<comment type="caution">
    <text evidence="7">The sequence shown here is derived from an EMBL/GenBank/DDBJ whole genome shotgun (WGS) entry which is preliminary data.</text>
</comment>
<evidence type="ECO:0000313" key="8">
    <source>
        <dbReference type="Proteomes" id="UP001596111"/>
    </source>
</evidence>
<keyword evidence="8" id="KW-1185">Reference proteome</keyword>
<name>A0ABW0SRH7_9GAMM</name>
<dbReference type="RefSeq" id="WP_377323356.1">
    <property type="nucleotide sequence ID" value="NZ_JBHSNG010000001.1"/>
</dbReference>
<feature type="transmembrane region" description="Helical" evidence="6">
    <location>
        <begin position="58"/>
        <end position="78"/>
    </location>
</feature>
<evidence type="ECO:0000256" key="3">
    <source>
        <dbReference type="ARBA" id="ARBA00022692"/>
    </source>
</evidence>
<feature type="transmembrane region" description="Helical" evidence="6">
    <location>
        <begin position="109"/>
        <end position="127"/>
    </location>
</feature>
<accession>A0ABW0SRH7</accession>
<feature type="transmembrane region" description="Helical" evidence="6">
    <location>
        <begin position="418"/>
        <end position="439"/>
    </location>
</feature>
<reference evidence="8" key="1">
    <citation type="journal article" date="2019" name="Int. J. Syst. Evol. Microbiol.">
        <title>The Global Catalogue of Microorganisms (GCM) 10K type strain sequencing project: providing services to taxonomists for standard genome sequencing and annotation.</title>
        <authorList>
            <consortium name="The Broad Institute Genomics Platform"/>
            <consortium name="The Broad Institute Genome Sequencing Center for Infectious Disease"/>
            <person name="Wu L."/>
            <person name="Ma J."/>
        </authorList>
    </citation>
    <scope>NUCLEOTIDE SEQUENCE [LARGE SCALE GENOMIC DNA]</scope>
    <source>
        <strain evidence="8">CGMCC 1.13587</strain>
    </source>
</reference>
<feature type="transmembrane region" description="Helical" evidence="6">
    <location>
        <begin position="139"/>
        <end position="164"/>
    </location>
</feature>
<protein>
    <submittedName>
        <fullName evidence="7">Lipopolysaccharide biosynthesis protein</fullName>
    </submittedName>
</protein>
<gene>
    <name evidence="7" type="ORF">ACFPPB_00600</name>
</gene>
<feature type="transmembrane region" description="Helical" evidence="6">
    <location>
        <begin position="283"/>
        <end position="303"/>
    </location>
</feature>
<dbReference type="EMBL" id="JBHSNG010000001">
    <property type="protein sequence ID" value="MFC5579617.1"/>
    <property type="molecule type" value="Genomic_DNA"/>
</dbReference>
<evidence type="ECO:0000256" key="6">
    <source>
        <dbReference type="SAM" id="Phobius"/>
    </source>
</evidence>
<feature type="transmembrane region" description="Helical" evidence="6">
    <location>
        <begin position="176"/>
        <end position="195"/>
    </location>
</feature>
<organism evidence="7 8">
    <name type="scientific">Rhodanobacter terrae</name>
    <dbReference type="NCBI Taxonomy" id="418647"/>
    <lineage>
        <taxon>Bacteria</taxon>
        <taxon>Pseudomonadati</taxon>
        <taxon>Pseudomonadota</taxon>
        <taxon>Gammaproteobacteria</taxon>
        <taxon>Lysobacterales</taxon>
        <taxon>Rhodanobacteraceae</taxon>
        <taxon>Rhodanobacter</taxon>
    </lineage>
</organism>
<feature type="transmembrane region" description="Helical" evidence="6">
    <location>
        <begin position="324"/>
        <end position="344"/>
    </location>
</feature>
<dbReference type="PANTHER" id="PTHR30250:SF26">
    <property type="entry name" value="PSMA PROTEIN"/>
    <property type="match status" value="1"/>
</dbReference>
<evidence type="ECO:0000256" key="2">
    <source>
        <dbReference type="ARBA" id="ARBA00022475"/>
    </source>
</evidence>
<feature type="transmembrane region" description="Helical" evidence="6">
    <location>
        <begin position="201"/>
        <end position="225"/>
    </location>
</feature>
<dbReference type="InterPro" id="IPR050833">
    <property type="entry name" value="Poly_Biosynth_Transport"/>
</dbReference>
<dbReference type="CDD" id="cd12082">
    <property type="entry name" value="MATE_like"/>
    <property type="match status" value="1"/>
</dbReference>
<feature type="transmembrane region" description="Helical" evidence="6">
    <location>
        <begin position="393"/>
        <end position="412"/>
    </location>
</feature>
<proteinExistence type="predicted"/>
<dbReference type="PANTHER" id="PTHR30250">
    <property type="entry name" value="PST FAMILY PREDICTED COLANIC ACID TRANSPORTER"/>
    <property type="match status" value="1"/>
</dbReference>
<keyword evidence="3 6" id="KW-0812">Transmembrane</keyword>
<keyword evidence="4 6" id="KW-1133">Transmembrane helix</keyword>
<dbReference type="Proteomes" id="UP001596111">
    <property type="component" value="Unassembled WGS sequence"/>
</dbReference>
<evidence type="ECO:0000256" key="4">
    <source>
        <dbReference type="ARBA" id="ARBA00022989"/>
    </source>
</evidence>
<keyword evidence="2" id="KW-1003">Cell membrane</keyword>
<feature type="transmembrane region" description="Helical" evidence="6">
    <location>
        <begin position="356"/>
        <end position="381"/>
    </location>
</feature>
<evidence type="ECO:0000256" key="1">
    <source>
        <dbReference type="ARBA" id="ARBA00004651"/>
    </source>
</evidence>
<keyword evidence="5 6" id="KW-0472">Membrane</keyword>
<feature type="transmembrane region" description="Helical" evidence="6">
    <location>
        <begin position="246"/>
        <end position="263"/>
    </location>
</feature>
<sequence>MNTDDPVTQTKSTSRWVGPRGRRILHTGAWSMVSKASSAANLFLTVPFVLHALGPKLFGVWATLVSLVIFAGFLDFGLGNGTMNLVAAAHGRGEYDEVGYILREARRTLLWLALWLAIAASVALPLVPWHRLLGLPEAMAANCRAAAAAILFTVVFAVPLNLANRVQLGLGRGDRAFRWQALGQLLTMVMVIALAKSGAPLPLLVLAAVATPLLASVVNTWLLWLDPQMRSPAKKRYPAYASHIRREGLLFFVLQLAAALAYSTDLPLISALRGPTDAGTYAIVQRLFSIIPLSLGLIWTPLWPIYRQALATGDHKWVMRTLKLSVVLAVFIALSTGCILALGFGRIASLWVHQPLAVAGALLIGFVVWCTVDAAGTAIAAFLNAASIMRYQVITAAFFAVVCIGLKVWAIGHFNIWIVPWITAATFLFLNLVPTLLLGPRIIALTHSKTY</sequence>
<evidence type="ECO:0000313" key="7">
    <source>
        <dbReference type="EMBL" id="MFC5579617.1"/>
    </source>
</evidence>
<comment type="subcellular location">
    <subcellularLocation>
        <location evidence="1">Cell membrane</location>
        <topology evidence="1">Multi-pass membrane protein</topology>
    </subcellularLocation>
</comment>
<evidence type="ECO:0000256" key="5">
    <source>
        <dbReference type="ARBA" id="ARBA00023136"/>
    </source>
</evidence>